<keyword evidence="4" id="KW-1003">Cell membrane</keyword>
<dbReference type="GO" id="GO:0015450">
    <property type="term" value="F:protein-transporting ATPase activity"/>
    <property type="evidence" value="ECO:0007669"/>
    <property type="project" value="InterPro"/>
</dbReference>
<gene>
    <name evidence="12" type="ORF">EZS27_037890</name>
</gene>
<feature type="transmembrane region" description="Helical" evidence="10">
    <location>
        <begin position="255"/>
        <end position="276"/>
    </location>
</feature>
<comment type="subcellular location">
    <subcellularLocation>
        <location evidence="1">Cell membrane</location>
        <topology evidence="1">Multi-pass membrane protein</topology>
    </subcellularLocation>
</comment>
<evidence type="ECO:0000256" key="7">
    <source>
        <dbReference type="ARBA" id="ARBA00022989"/>
    </source>
</evidence>
<evidence type="ECO:0000256" key="5">
    <source>
        <dbReference type="ARBA" id="ARBA00022692"/>
    </source>
</evidence>
<feature type="non-terminal residue" evidence="12">
    <location>
        <position position="1"/>
    </location>
</feature>
<accession>A0A5J4PMZ6</accession>
<organism evidence="12">
    <name type="scientific">termite gut metagenome</name>
    <dbReference type="NCBI Taxonomy" id="433724"/>
    <lineage>
        <taxon>unclassified sequences</taxon>
        <taxon>metagenomes</taxon>
        <taxon>organismal metagenomes</taxon>
    </lineage>
</organism>
<dbReference type="InterPro" id="IPR005665">
    <property type="entry name" value="SecF_bac"/>
</dbReference>
<reference evidence="12" key="1">
    <citation type="submission" date="2019-03" db="EMBL/GenBank/DDBJ databases">
        <title>Single cell metagenomics reveals metabolic interactions within the superorganism composed of flagellate Streblomastix strix and complex community of Bacteroidetes bacteria on its surface.</title>
        <authorList>
            <person name="Treitli S.C."/>
            <person name="Kolisko M."/>
            <person name="Husnik F."/>
            <person name="Keeling P."/>
            <person name="Hampl V."/>
        </authorList>
    </citation>
    <scope>NUCLEOTIDE SEQUENCE</scope>
    <source>
        <strain evidence="12">STM</strain>
    </source>
</reference>
<dbReference type="InterPro" id="IPR022645">
    <property type="entry name" value="SecD/SecF_bac"/>
</dbReference>
<evidence type="ECO:0000256" key="4">
    <source>
        <dbReference type="ARBA" id="ARBA00022475"/>
    </source>
</evidence>
<feature type="transmembrane region" description="Helical" evidence="10">
    <location>
        <begin position="27"/>
        <end position="50"/>
    </location>
</feature>
<evidence type="ECO:0000256" key="9">
    <source>
        <dbReference type="ARBA" id="ARBA00023136"/>
    </source>
</evidence>
<evidence type="ECO:0000256" key="6">
    <source>
        <dbReference type="ARBA" id="ARBA00022927"/>
    </source>
</evidence>
<evidence type="ECO:0000259" key="11">
    <source>
        <dbReference type="Pfam" id="PF02355"/>
    </source>
</evidence>
<feature type="domain" description="Protein export membrane protein SecD/SecF C-terminal" evidence="11">
    <location>
        <begin position="207"/>
        <end position="360"/>
    </location>
</feature>
<feature type="transmembrane region" description="Helical" evidence="10">
    <location>
        <begin position="224"/>
        <end position="243"/>
    </location>
</feature>
<protein>
    <recommendedName>
        <fullName evidence="2">Protein translocase subunit SecF</fullName>
    </recommendedName>
</protein>
<dbReference type="Pfam" id="PF02355">
    <property type="entry name" value="SecD_SecF_C"/>
    <property type="match status" value="1"/>
</dbReference>
<dbReference type="EMBL" id="SNRY01007205">
    <property type="protein sequence ID" value="KAA6310887.1"/>
    <property type="molecule type" value="Genomic_DNA"/>
</dbReference>
<dbReference type="InterPro" id="IPR048634">
    <property type="entry name" value="SecD_SecF_C"/>
</dbReference>
<feature type="transmembrane region" description="Helical" evidence="10">
    <location>
        <begin position="282"/>
        <end position="299"/>
    </location>
</feature>
<name>A0A5J4PMZ6_9ZZZZ</name>
<sequence>AIIDSNVTSLITGFILFNFGTGPIRGFATTLMIGIIVSFFTAVFLTRVVYEYFLKKDKLLDMTFTSKISKNLLVDPHFDFMGNNKKSFITFLIILLVCAASLSIRGLSQSIDFTGGRNFKVQFEQTVEPEQARELIADKFGEANVSVIAIGTDKKTVRVSTNYRIEDNSATIDSEIEAYLYEALKPVLTQNISLEIFIDRENHTGGSIISSQKVGPSIADDIKIAAFWSVLLSLIAIGLYILVRFRNIAYSIGSVVALTTDTVMILGAYYLLWGILPFSLEIAQAFIGAILTAIGYSINDKVVIFDRVREFFGLYPKRDRTQLFNDSLNTTLARTVNTSLSTLIVLICIFTLGGDSIRSF</sequence>
<feature type="non-terminal residue" evidence="12">
    <location>
        <position position="360"/>
    </location>
</feature>
<evidence type="ECO:0000313" key="12">
    <source>
        <dbReference type="EMBL" id="KAA6310887.1"/>
    </source>
</evidence>
<comment type="caution">
    <text evidence="12">The sequence shown here is derived from an EMBL/GenBank/DDBJ whole genome shotgun (WGS) entry which is preliminary data.</text>
</comment>
<dbReference type="SUPFAM" id="SSF82866">
    <property type="entry name" value="Multidrug efflux transporter AcrB transmembrane domain"/>
    <property type="match status" value="2"/>
</dbReference>
<keyword evidence="3" id="KW-0813">Transport</keyword>
<dbReference type="PANTHER" id="PTHR30081">
    <property type="entry name" value="PROTEIN-EXPORT MEMBRANE PROTEIN SEC"/>
    <property type="match status" value="1"/>
</dbReference>
<evidence type="ECO:0000256" key="10">
    <source>
        <dbReference type="SAM" id="Phobius"/>
    </source>
</evidence>
<keyword evidence="5 10" id="KW-0812">Transmembrane</keyword>
<dbReference type="InterPro" id="IPR022646">
    <property type="entry name" value="SecD/SecF_CS"/>
</dbReference>
<evidence type="ECO:0000256" key="1">
    <source>
        <dbReference type="ARBA" id="ARBA00004651"/>
    </source>
</evidence>
<dbReference type="AlphaFoldDB" id="A0A5J4PMZ6"/>
<evidence type="ECO:0000256" key="8">
    <source>
        <dbReference type="ARBA" id="ARBA00023010"/>
    </source>
</evidence>
<keyword evidence="7 10" id="KW-1133">Transmembrane helix</keyword>
<dbReference type="Gene3D" id="1.20.1640.10">
    <property type="entry name" value="Multidrug efflux transporter AcrB transmembrane domain"/>
    <property type="match status" value="2"/>
</dbReference>
<dbReference type="NCBIfam" id="TIGR00966">
    <property type="entry name" value="transloc_SecF"/>
    <property type="match status" value="1"/>
</dbReference>
<dbReference type="PANTHER" id="PTHR30081:SF8">
    <property type="entry name" value="PROTEIN TRANSLOCASE SUBUNIT SECF"/>
    <property type="match status" value="1"/>
</dbReference>
<evidence type="ECO:0000256" key="3">
    <source>
        <dbReference type="ARBA" id="ARBA00022448"/>
    </source>
</evidence>
<dbReference type="GO" id="GO:0005886">
    <property type="term" value="C:plasma membrane"/>
    <property type="evidence" value="ECO:0007669"/>
    <property type="project" value="UniProtKB-SubCell"/>
</dbReference>
<evidence type="ECO:0000256" key="2">
    <source>
        <dbReference type="ARBA" id="ARBA00015792"/>
    </source>
</evidence>
<proteinExistence type="predicted"/>
<keyword evidence="6" id="KW-0653">Protein transport</keyword>
<dbReference type="PRINTS" id="PR01755">
    <property type="entry name" value="SECFTRNLCASE"/>
</dbReference>
<feature type="transmembrane region" description="Helical" evidence="10">
    <location>
        <begin position="88"/>
        <end position="107"/>
    </location>
</feature>
<dbReference type="Pfam" id="PF07549">
    <property type="entry name" value="Sec_GG"/>
    <property type="match status" value="1"/>
</dbReference>
<dbReference type="GO" id="GO:0006886">
    <property type="term" value="P:intracellular protein transport"/>
    <property type="evidence" value="ECO:0007669"/>
    <property type="project" value="InterPro"/>
</dbReference>
<dbReference type="InterPro" id="IPR022813">
    <property type="entry name" value="SecD/SecF_arch_bac"/>
</dbReference>
<keyword evidence="9 10" id="KW-0472">Membrane</keyword>
<keyword evidence="8" id="KW-0811">Translocation</keyword>